<evidence type="ECO:0000313" key="1">
    <source>
        <dbReference type="EMBL" id="TGL50261.1"/>
    </source>
</evidence>
<reference evidence="1" key="1">
    <citation type="journal article" date="2019" name="PLoS Negl. Trop. Dis.">
        <title>Revisiting the worldwide diversity of Leptospira species in the environment.</title>
        <authorList>
            <person name="Vincent A.T."/>
            <person name="Schiettekatte O."/>
            <person name="Bourhy P."/>
            <person name="Veyrier F.J."/>
            <person name="Picardeau M."/>
        </authorList>
    </citation>
    <scope>NUCLEOTIDE SEQUENCE [LARGE SCALE GENOMIC DNA]</scope>
    <source>
        <strain evidence="1">201702454</strain>
    </source>
</reference>
<protein>
    <submittedName>
        <fullName evidence="1">Uncharacterized protein</fullName>
    </submittedName>
</protein>
<keyword evidence="2" id="KW-1185">Reference proteome</keyword>
<gene>
    <name evidence="1" type="ORF">EHQ59_12765</name>
</gene>
<dbReference type="EMBL" id="RQGG01000036">
    <property type="protein sequence ID" value="TGL50261.1"/>
    <property type="molecule type" value="Genomic_DNA"/>
</dbReference>
<dbReference type="AlphaFoldDB" id="A0A4R9JMA7"/>
<dbReference type="Proteomes" id="UP000297609">
    <property type="component" value="Unassembled WGS sequence"/>
</dbReference>
<dbReference type="RefSeq" id="WP_135620043.1">
    <property type="nucleotide sequence ID" value="NZ_RQGG01000036.1"/>
</dbReference>
<name>A0A4R9JMA7_9LEPT</name>
<proteinExistence type="predicted"/>
<accession>A0A4R9JMA7</accession>
<sequence length="186" mass="20766">MKYSKEIPIALLITIFFVTCKGNNIKTQDSKFVPTNGKFYFSFEMPDTQINIPEIEQINMGIHPLAASLPHLRFMGSKGAFNLSINTPTADEGMTSEQCAKSIFSSLIKRNQLGNDSYTVFRGSDLHTYGLFYASKIAEAFQLHAHLVSSNQKSHCIEVHISKVTLDSNEITDWLKGMPGARINSK</sequence>
<dbReference type="OrthoDB" id="332304at2"/>
<evidence type="ECO:0000313" key="2">
    <source>
        <dbReference type="Proteomes" id="UP000297609"/>
    </source>
</evidence>
<comment type="caution">
    <text evidence="1">The sequence shown here is derived from an EMBL/GenBank/DDBJ whole genome shotgun (WGS) entry which is preliminary data.</text>
</comment>
<organism evidence="1 2">
    <name type="scientific">Leptospira kemamanensis</name>
    <dbReference type="NCBI Taxonomy" id="2484942"/>
    <lineage>
        <taxon>Bacteria</taxon>
        <taxon>Pseudomonadati</taxon>
        <taxon>Spirochaetota</taxon>
        <taxon>Spirochaetia</taxon>
        <taxon>Leptospirales</taxon>
        <taxon>Leptospiraceae</taxon>
        <taxon>Leptospira</taxon>
    </lineage>
</organism>